<evidence type="ECO:0000256" key="1">
    <source>
        <dbReference type="SAM" id="MobiDB-lite"/>
    </source>
</evidence>
<name>A0AAD3HIG3_9CHLO</name>
<feature type="region of interest" description="Disordered" evidence="1">
    <location>
        <begin position="41"/>
        <end position="97"/>
    </location>
</feature>
<sequence length="122" mass="13477">ELWGRLAHRLRQLPAGELVGAVGRRSLLAACLPHVRAIRALQQGQTSPAHPPPPQQQQRQQQQSQGPQPQQQGPAAGQGQPQQPQHPPEGSLQVHCAALRELLQRPLSAWPEVRRLGERIRP</sequence>
<feature type="non-terminal residue" evidence="2">
    <location>
        <position position="1"/>
    </location>
</feature>
<dbReference type="Proteomes" id="UP001054857">
    <property type="component" value="Unassembled WGS sequence"/>
</dbReference>
<dbReference type="AlphaFoldDB" id="A0AAD3HIG3"/>
<gene>
    <name evidence="2" type="ORF">Agub_g2649</name>
</gene>
<protein>
    <submittedName>
        <fullName evidence="2">Uncharacterized protein</fullName>
    </submittedName>
</protein>
<keyword evidence="3" id="KW-1185">Reference proteome</keyword>
<organism evidence="2 3">
    <name type="scientific">Astrephomene gubernaculifera</name>
    <dbReference type="NCBI Taxonomy" id="47775"/>
    <lineage>
        <taxon>Eukaryota</taxon>
        <taxon>Viridiplantae</taxon>
        <taxon>Chlorophyta</taxon>
        <taxon>core chlorophytes</taxon>
        <taxon>Chlorophyceae</taxon>
        <taxon>CS clade</taxon>
        <taxon>Chlamydomonadales</taxon>
        <taxon>Astrephomenaceae</taxon>
        <taxon>Astrephomene</taxon>
    </lineage>
</organism>
<evidence type="ECO:0000313" key="3">
    <source>
        <dbReference type="Proteomes" id="UP001054857"/>
    </source>
</evidence>
<evidence type="ECO:0000313" key="2">
    <source>
        <dbReference type="EMBL" id="GFR41868.1"/>
    </source>
</evidence>
<proteinExistence type="predicted"/>
<dbReference type="EMBL" id="BMAR01000002">
    <property type="protein sequence ID" value="GFR41868.1"/>
    <property type="molecule type" value="Genomic_DNA"/>
</dbReference>
<accession>A0AAD3HIG3</accession>
<comment type="caution">
    <text evidence="2">The sequence shown here is derived from an EMBL/GenBank/DDBJ whole genome shotgun (WGS) entry which is preliminary data.</text>
</comment>
<feature type="non-terminal residue" evidence="2">
    <location>
        <position position="122"/>
    </location>
</feature>
<reference evidence="2 3" key="1">
    <citation type="journal article" date="2021" name="Sci. Rep.">
        <title>Genome sequencing of the multicellular alga Astrephomene provides insights into convergent evolution of germ-soma differentiation.</title>
        <authorList>
            <person name="Yamashita S."/>
            <person name="Yamamoto K."/>
            <person name="Matsuzaki R."/>
            <person name="Suzuki S."/>
            <person name="Yamaguchi H."/>
            <person name="Hirooka S."/>
            <person name="Minakuchi Y."/>
            <person name="Miyagishima S."/>
            <person name="Kawachi M."/>
            <person name="Toyoda A."/>
            <person name="Nozaki H."/>
        </authorList>
    </citation>
    <scope>NUCLEOTIDE SEQUENCE [LARGE SCALE GENOMIC DNA]</scope>
    <source>
        <strain evidence="2 3">NIES-4017</strain>
    </source>
</reference>
<feature type="compositionally biased region" description="Low complexity" evidence="1">
    <location>
        <begin position="56"/>
        <end position="83"/>
    </location>
</feature>